<feature type="domain" description="Integrase zinc-binding" evidence="1">
    <location>
        <begin position="57"/>
        <end position="114"/>
    </location>
</feature>
<keyword evidence="3" id="KW-1185">Reference proteome</keyword>
<accession>A0A371F441</accession>
<protein>
    <recommendedName>
        <fullName evidence="1">Integrase zinc-binding domain-containing protein</fullName>
    </recommendedName>
</protein>
<dbReference type="OrthoDB" id="1690717at2759"/>
<evidence type="ECO:0000313" key="3">
    <source>
        <dbReference type="Proteomes" id="UP000257109"/>
    </source>
</evidence>
<feature type="non-terminal residue" evidence="2">
    <location>
        <position position="1"/>
    </location>
</feature>
<reference evidence="2" key="1">
    <citation type="submission" date="2018-05" db="EMBL/GenBank/DDBJ databases">
        <title>Draft genome of Mucuna pruriens seed.</title>
        <authorList>
            <person name="Nnadi N.E."/>
            <person name="Vos R."/>
            <person name="Hasami M.H."/>
            <person name="Devisetty U.K."/>
            <person name="Aguiy J.C."/>
        </authorList>
    </citation>
    <scope>NUCLEOTIDE SEQUENCE [LARGE SCALE GENOMIC DNA]</scope>
    <source>
        <strain evidence="2">JCA_2017</strain>
    </source>
</reference>
<dbReference type="PANTHER" id="PTHR48475">
    <property type="entry name" value="RIBONUCLEASE H"/>
    <property type="match status" value="1"/>
</dbReference>
<dbReference type="EMBL" id="QJKJ01010669">
    <property type="protein sequence ID" value="RDX73068.1"/>
    <property type="molecule type" value="Genomic_DNA"/>
</dbReference>
<dbReference type="Proteomes" id="UP000257109">
    <property type="component" value="Unassembled WGS sequence"/>
</dbReference>
<evidence type="ECO:0000313" key="2">
    <source>
        <dbReference type="EMBL" id="RDX73068.1"/>
    </source>
</evidence>
<comment type="caution">
    <text evidence="2">The sequence shown here is derived from an EMBL/GenBank/DDBJ whole genome shotgun (WGS) entry which is preliminary data.</text>
</comment>
<evidence type="ECO:0000259" key="1">
    <source>
        <dbReference type="Pfam" id="PF17921"/>
    </source>
</evidence>
<dbReference type="PANTHER" id="PTHR48475:SF1">
    <property type="entry name" value="RNASE H TYPE-1 DOMAIN-CONTAINING PROTEIN"/>
    <property type="match status" value="1"/>
</dbReference>
<dbReference type="Gene3D" id="1.10.340.70">
    <property type="match status" value="1"/>
</dbReference>
<organism evidence="2 3">
    <name type="scientific">Mucuna pruriens</name>
    <name type="common">Velvet bean</name>
    <name type="synonym">Dolichos pruriens</name>
    <dbReference type="NCBI Taxonomy" id="157652"/>
    <lineage>
        <taxon>Eukaryota</taxon>
        <taxon>Viridiplantae</taxon>
        <taxon>Streptophyta</taxon>
        <taxon>Embryophyta</taxon>
        <taxon>Tracheophyta</taxon>
        <taxon>Spermatophyta</taxon>
        <taxon>Magnoliopsida</taxon>
        <taxon>eudicotyledons</taxon>
        <taxon>Gunneridae</taxon>
        <taxon>Pentapetalae</taxon>
        <taxon>rosids</taxon>
        <taxon>fabids</taxon>
        <taxon>Fabales</taxon>
        <taxon>Fabaceae</taxon>
        <taxon>Papilionoideae</taxon>
        <taxon>50 kb inversion clade</taxon>
        <taxon>NPAAA clade</taxon>
        <taxon>indigoferoid/millettioid clade</taxon>
        <taxon>Phaseoleae</taxon>
        <taxon>Mucuna</taxon>
    </lineage>
</organism>
<dbReference type="Pfam" id="PF17921">
    <property type="entry name" value="Integrase_H2C2"/>
    <property type="match status" value="1"/>
</dbReference>
<proteinExistence type="predicted"/>
<dbReference type="InterPro" id="IPR041588">
    <property type="entry name" value="Integrase_H2C2"/>
</dbReference>
<sequence>MTIQYHDIKEYLKKGDYPLGAIENDKLTLKRLATGFFLSGVVLYKRSADSTLLRCVDGQEAWDIMEEVHGGAFGTHANGHALACKILRAGYYWSKMESDCYQHVKRCIKCQMYANNIHTTPSSLHNLTSP</sequence>
<name>A0A371F441_MUCPR</name>
<dbReference type="AlphaFoldDB" id="A0A371F441"/>
<gene>
    <name evidence="2" type="ORF">CR513_47371</name>
</gene>